<name>A0A5C4J5G8_9ACTN</name>
<reference evidence="1 2" key="1">
    <citation type="submission" date="2019-05" db="EMBL/GenBank/DDBJ databases">
        <title>Draft genome sequence of Actinomadura sp. 14C53.</title>
        <authorList>
            <person name="Saricaoglu S."/>
            <person name="Isik K."/>
        </authorList>
    </citation>
    <scope>NUCLEOTIDE SEQUENCE [LARGE SCALE GENOMIC DNA]</scope>
    <source>
        <strain evidence="1 2">14C53</strain>
    </source>
</reference>
<evidence type="ECO:0000313" key="1">
    <source>
        <dbReference type="EMBL" id="TMQ91776.1"/>
    </source>
</evidence>
<dbReference type="AlphaFoldDB" id="A0A5C4J5G8"/>
<dbReference type="Gene3D" id="3.40.50.300">
    <property type="entry name" value="P-loop containing nucleotide triphosphate hydrolases"/>
    <property type="match status" value="1"/>
</dbReference>
<proteinExistence type="predicted"/>
<dbReference type="Proteomes" id="UP000309174">
    <property type="component" value="Unassembled WGS sequence"/>
</dbReference>
<sequence length="311" mass="34729">MRGPGSPEPGPPDVTGSAFVFGFVIGSGRCGSTLVHEVLARHPEIGFVSNLDDRWARCPGPVRRRSGAIYRRVPPRRTRKGRLRFAPSEGYRVLDREVSPLLADPFRDLTGADVTPWLDGRLRTFFEARHAAEGAPVYLHKFTGWPRAALLHEVFPEARFVHVVRDGRAVAASWLRMPWWRGHLGPAGWHFGPLPEPYAAEWEASGRSFVLLAGIAWKLLMDAYETARAAVPAESWLEVRYEDVLGDPRGRTKLVLGSLGLSWTPAFERGFTRHTFSSARADAFHGDYSPAQREALDRSLADHLARFGYPV</sequence>
<keyword evidence="2" id="KW-1185">Reference proteome</keyword>
<keyword evidence="1" id="KW-0808">Transferase</keyword>
<evidence type="ECO:0000313" key="2">
    <source>
        <dbReference type="Proteomes" id="UP000309174"/>
    </source>
</evidence>
<comment type="caution">
    <text evidence="1">The sequence shown here is derived from an EMBL/GenBank/DDBJ whole genome shotgun (WGS) entry which is preliminary data.</text>
</comment>
<organism evidence="1 2">
    <name type="scientific">Actinomadura soli</name>
    <dbReference type="NCBI Taxonomy" id="2508997"/>
    <lineage>
        <taxon>Bacteria</taxon>
        <taxon>Bacillati</taxon>
        <taxon>Actinomycetota</taxon>
        <taxon>Actinomycetes</taxon>
        <taxon>Streptosporangiales</taxon>
        <taxon>Thermomonosporaceae</taxon>
        <taxon>Actinomadura</taxon>
    </lineage>
</organism>
<dbReference type="Pfam" id="PF13469">
    <property type="entry name" value="Sulfotransfer_3"/>
    <property type="match status" value="1"/>
</dbReference>
<accession>A0A5C4J5G8</accession>
<dbReference type="GO" id="GO:0016740">
    <property type="term" value="F:transferase activity"/>
    <property type="evidence" value="ECO:0007669"/>
    <property type="project" value="UniProtKB-KW"/>
</dbReference>
<dbReference type="InterPro" id="IPR027417">
    <property type="entry name" value="P-loop_NTPase"/>
</dbReference>
<dbReference type="SUPFAM" id="SSF52540">
    <property type="entry name" value="P-loop containing nucleoside triphosphate hydrolases"/>
    <property type="match status" value="1"/>
</dbReference>
<dbReference type="EMBL" id="VCKW01000189">
    <property type="protein sequence ID" value="TMQ91776.1"/>
    <property type="molecule type" value="Genomic_DNA"/>
</dbReference>
<protein>
    <submittedName>
        <fullName evidence="1">Sulfotransferase</fullName>
    </submittedName>
</protein>
<gene>
    <name evidence="1" type="ORF">ETD83_29290</name>
</gene>
<dbReference type="OrthoDB" id="9777890at2"/>